<dbReference type="AlphaFoldDB" id="A0A839RXP8"/>
<dbReference type="RefSeq" id="WP_183649089.1">
    <property type="nucleotide sequence ID" value="NZ_JACHWU010000001.1"/>
</dbReference>
<organism evidence="1 2">
    <name type="scientific">Prauserella isguenensis</name>
    <dbReference type="NCBI Taxonomy" id="1470180"/>
    <lineage>
        <taxon>Bacteria</taxon>
        <taxon>Bacillati</taxon>
        <taxon>Actinomycetota</taxon>
        <taxon>Actinomycetes</taxon>
        <taxon>Pseudonocardiales</taxon>
        <taxon>Pseudonocardiaceae</taxon>
        <taxon>Prauserella</taxon>
    </lineage>
</organism>
<keyword evidence="2" id="KW-1185">Reference proteome</keyword>
<dbReference type="NCBIfam" id="TIGR01509">
    <property type="entry name" value="HAD-SF-IA-v3"/>
    <property type="match status" value="1"/>
</dbReference>
<protein>
    <submittedName>
        <fullName evidence="1">HAD superfamily hydrolase (TIGR01509 family)</fullName>
    </submittedName>
</protein>
<comment type="caution">
    <text evidence="1">The sequence shown here is derived from an EMBL/GenBank/DDBJ whole genome shotgun (WGS) entry which is preliminary data.</text>
</comment>
<dbReference type="SUPFAM" id="SSF56784">
    <property type="entry name" value="HAD-like"/>
    <property type="match status" value="1"/>
</dbReference>
<dbReference type="SFLD" id="SFLDS00003">
    <property type="entry name" value="Haloacid_Dehalogenase"/>
    <property type="match status" value="1"/>
</dbReference>
<evidence type="ECO:0000313" key="2">
    <source>
        <dbReference type="Proteomes" id="UP000550714"/>
    </source>
</evidence>
<dbReference type="InterPro" id="IPR036412">
    <property type="entry name" value="HAD-like_sf"/>
</dbReference>
<name>A0A839RXP8_9PSEU</name>
<sequence length="228" mass="25343">MAIQAVMFDFSGTLFRLEHRRSWFTDLVDDDGTPLDADEQAELMRRMTAPVTLTVDLDEDHRDAWERRDLDAKLHHKAYLEILRQSGVPGTEQAEALYRRLVDPAEWTPYPDTADVLKELAGSGTKVGVLSNIAFDIRPAFTARGLDAYIDEFVLSYEVGQIKPDPAIFRILVERLGAPAENTLMIGDHTDADGGARDIGCEFALVEPLPTVERPGGLRAALREHGAL</sequence>
<dbReference type="InterPro" id="IPR006439">
    <property type="entry name" value="HAD-SF_hydro_IA"/>
</dbReference>
<dbReference type="NCBIfam" id="TIGR01549">
    <property type="entry name" value="HAD-SF-IA-v1"/>
    <property type="match status" value="1"/>
</dbReference>
<reference evidence="1 2" key="1">
    <citation type="submission" date="2020-08" db="EMBL/GenBank/DDBJ databases">
        <title>Genomic Encyclopedia of Type Strains, Phase III (KMG-III): the genomes of soil and plant-associated and newly described type strains.</title>
        <authorList>
            <person name="Whitman W."/>
        </authorList>
    </citation>
    <scope>NUCLEOTIDE SEQUENCE [LARGE SCALE GENOMIC DNA]</scope>
    <source>
        <strain evidence="1 2">CECT 8577</strain>
    </source>
</reference>
<proteinExistence type="predicted"/>
<dbReference type="PRINTS" id="PR00413">
    <property type="entry name" value="HADHALOGNASE"/>
</dbReference>
<keyword evidence="1" id="KW-0378">Hydrolase</keyword>
<dbReference type="SFLD" id="SFLDG01129">
    <property type="entry name" value="C1.5:_HAD__Beta-PGM__Phosphata"/>
    <property type="match status" value="1"/>
</dbReference>
<dbReference type="Proteomes" id="UP000550714">
    <property type="component" value="Unassembled WGS sequence"/>
</dbReference>
<dbReference type="Pfam" id="PF00702">
    <property type="entry name" value="Hydrolase"/>
    <property type="match status" value="1"/>
</dbReference>
<dbReference type="InterPro" id="IPR023214">
    <property type="entry name" value="HAD_sf"/>
</dbReference>
<dbReference type="GO" id="GO:0016787">
    <property type="term" value="F:hydrolase activity"/>
    <property type="evidence" value="ECO:0007669"/>
    <property type="project" value="UniProtKB-KW"/>
</dbReference>
<evidence type="ECO:0000313" key="1">
    <source>
        <dbReference type="EMBL" id="MBB3050226.1"/>
    </source>
</evidence>
<dbReference type="Gene3D" id="3.40.50.1000">
    <property type="entry name" value="HAD superfamily/HAD-like"/>
    <property type="match status" value="1"/>
</dbReference>
<dbReference type="PANTHER" id="PTHR46649:SF4">
    <property type="entry name" value="HALOACID DEHALOGENASE-LIKE HYDROLASE (HAD) SUPERFAMILY PROTEIN"/>
    <property type="match status" value="1"/>
</dbReference>
<dbReference type="EMBL" id="JACHWU010000001">
    <property type="protein sequence ID" value="MBB3050226.1"/>
    <property type="molecule type" value="Genomic_DNA"/>
</dbReference>
<dbReference type="PANTHER" id="PTHR46649">
    <property type="match status" value="1"/>
</dbReference>
<accession>A0A839RXP8</accession>
<gene>
    <name evidence="1" type="ORF">FHS23_001221</name>
</gene>